<dbReference type="Proteomes" id="UP001163046">
    <property type="component" value="Unassembled WGS sequence"/>
</dbReference>
<comment type="caution">
    <text evidence="1">The sequence shown here is derived from an EMBL/GenBank/DDBJ whole genome shotgun (WGS) entry which is preliminary data.</text>
</comment>
<evidence type="ECO:0000313" key="1">
    <source>
        <dbReference type="EMBL" id="KAJ7373742.1"/>
    </source>
</evidence>
<sequence length="160" mass="17785">MSSPNKYKSVDSIVKSKDVLFLLRKRAGKDEAGEGCVCFAILVALSKSGYSAYWESKTLAEPGEKADEDSQSSLDVKSILWRDITAKRNTLGERIEVARSGGCMESIVYNGNGYTQMKCRTHSLLCHDPMPPVENECQEVREFIAARNDFITTDCVCRTS</sequence>
<dbReference type="EMBL" id="MU826830">
    <property type="protein sequence ID" value="KAJ7373742.1"/>
    <property type="molecule type" value="Genomic_DNA"/>
</dbReference>
<organism evidence="1 2">
    <name type="scientific">Desmophyllum pertusum</name>
    <dbReference type="NCBI Taxonomy" id="174260"/>
    <lineage>
        <taxon>Eukaryota</taxon>
        <taxon>Metazoa</taxon>
        <taxon>Cnidaria</taxon>
        <taxon>Anthozoa</taxon>
        <taxon>Hexacorallia</taxon>
        <taxon>Scleractinia</taxon>
        <taxon>Caryophylliina</taxon>
        <taxon>Caryophylliidae</taxon>
        <taxon>Desmophyllum</taxon>
    </lineage>
</organism>
<protein>
    <submittedName>
        <fullName evidence="1">Uncharacterized protein</fullName>
    </submittedName>
</protein>
<keyword evidence="2" id="KW-1185">Reference proteome</keyword>
<dbReference type="AlphaFoldDB" id="A0A9W9Z250"/>
<proteinExistence type="predicted"/>
<dbReference type="OrthoDB" id="10570575at2759"/>
<name>A0A9W9Z250_9CNID</name>
<gene>
    <name evidence="1" type="ORF">OS493_011351</name>
</gene>
<reference evidence="1" key="1">
    <citation type="submission" date="2023-01" db="EMBL/GenBank/DDBJ databases">
        <title>Genome assembly of the deep-sea coral Lophelia pertusa.</title>
        <authorList>
            <person name="Herrera S."/>
            <person name="Cordes E."/>
        </authorList>
    </citation>
    <scope>NUCLEOTIDE SEQUENCE</scope>
    <source>
        <strain evidence="1">USNM1676648</strain>
        <tissue evidence="1">Polyp</tissue>
    </source>
</reference>
<accession>A0A9W9Z250</accession>
<evidence type="ECO:0000313" key="2">
    <source>
        <dbReference type="Proteomes" id="UP001163046"/>
    </source>
</evidence>